<dbReference type="RefSeq" id="WP_146921448.1">
    <property type="nucleotide sequence ID" value="NZ_CP042430.1"/>
</dbReference>
<evidence type="ECO:0000259" key="2">
    <source>
        <dbReference type="Pfam" id="PF01370"/>
    </source>
</evidence>
<dbReference type="Pfam" id="PF01370">
    <property type="entry name" value="Epimerase"/>
    <property type="match status" value="1"/>
</dbReference>
<dbReference type="PANTHER" id="PTHR43574">
    <property type="entry name" value="EPIMERASE-RELATED"/>
    <property type="match status" value="1"/>
</dbReference>
<dbReference type="InterPro" id="IPR036291">
    <property type="entry name" value="NAD(P)-bd_dom_sf"/>
</dbReference>
<dbReference type="KEGG" id="bsol:FSW04_17135"/>
<dbReference type="InterPro" id="IPR001509">
    <property type="entry name" value="Epimerase_deHydtase"/>
</dbReference>
<sequence>MTPADLNFPSNGAPTRGRSAISTYVVTGVAGFIGSHLAEMLLARGDAVIGIDAFTSYYPRKLKRANLEYLTDSSRFSFLEADLNDAPLESLFAGVDGVFHLAAQPGVRGSWGQGFEHYVRDNVQATSRVFDVAAAAGVRVVYASSSSIYGDAEGYPTTEATTPQPRSPYGVTKLTCEHLHRAFSLNKGLDAVGLRYFTVYGPRQRPDMATQRIAEALCGGGSFEVFGTGEQSRDVTYVEDAARATLTVMEVAPTDRVYNVGGGSETTLREIIATCEQITGETLEVTYTTVADGDVKRTAADTSLILEETGWSPQVSLEDGLTSQLARTMSHQAWEGTPAVA</sequence>
<dbReference type="OrthoDB" id="9801785at2"/>
<evidence type="ECO:0000313" key="3">
    <source>
        <dbReference type="EMBL" id="QEC49130.1"/>
    </source>
</evidence>
<dbReference type="Gene3D" id="3.40.50.720">
    <property type="entry name" value="NAD(P)-binding Rossmann-like Domain"/>
    <property type="match status" value="1"/>
</dbReference>
<protein>
    <submittedName>
        <fullName evidence="3">NAD-dependent epimerase/dehydratase family protein</fullName>
    </submittedName>
</protein>
<name>A0A5B8U7Y8_9ACTN</name>
<dbReference type="SUPFAM" id="SSF51735">
    <property type="entry name" value="NAD(P)-binding Rossmann-fold domains"/>
    <property type="match status" value="1"/>
</dbReference>
<gene>
    <name evidence="3" type="ORF">FSW04_17135</name>
</gene>
<evidence type="ECO:0000256" key="1">
    <source>
        <dbReference type="ARBA" id="ARBA00023027"/>
    </source>
</evidence>
<keyword evidence="1" id="KW-0520">NAD</keyword>
<dbReference type="AlphaFoldDB" id="A0A5B8U7Y8"/>
<keyword evidence="4" id="KW-1185">Reference proteome</keyword>
<reference evidence="3 4" key="1">
    <citation type="journal article" date="2018" name="J. Microbiol.">
        <title>Baekduia soli gen. nov., sp. nov., a novel bacterium isolated from the soil of Baekdu Mountain and proposal of a novel family name, Baekduiaceae fam. nov.</title>
        <authorList>
            <person name="An D.S."/>
            <person name="Siddiqi M.Z."/>
            <person name="Kim K.H."/>
            <person name="Yu H.S."/>
            <person name="Im W.T."/>
        </authorList>
    </citation>
    <scope>NUCLEOTIDE SEQUENCE [LARGE SCALE GENOMIC DNA]</scope>
    <source>
        <strain evidence="3 4">BR7-21</strain>
    </source>
</reference>
<dbReference type="EMBL" id="CP042430">
    <property type="protein sequence ID" value="QEC49130.1"/>
    <property type="molecule type" value="Genomic_DNA"/>
</dbReference>
<accession>A0A5B8U7Y8</accession>
<dbReference type="Proteomes" id="UP000321805">
    <property type="component" value="Chromosome"/>
</dbReference>
<evidence type="ECO:0000313" key="4">
    <source>
        <dbReference type="Proteomes" id="UP000321805"/>
    </source>
</evidence>
<organism evidence="3 4">
    <name type="scientific">Baekduia soli</name>
    <dbReference type="NCBI Taxonomy" id="496014"/>
    <lineage>
        <taxon>Bacteria</taxon>
        <taxon>Bacillati</taxon>
        <taxon>Actinomycetota</taxon>
        <taxon>Thermoleophilia</taxon>
        <taxon>Solirubrobacterales</taxon>
        <taxon>Baekduiaceae</taxon>
        <taxon>Baekduia</taxon>
    </lineage>
</organism>
<dbReference type="Gene3D" id="3.90.25.10">
    <property type="entry name" value="UDP-galactose 4-epimerase, domain 1"/>
    <property type="match status" value="1"/>
</dbReference>
<feature type="domain" description="NAD-dependent epimerase/dehydratase" evidence="2">
    <location>
        <begin position="25"/>
        <end position="261"/>
    </location>
</feature>
<dbReference type="PRINTS" id="PR01713">
    <property type="entry name" value="NUCEPIMERASE"/>
</dbReference>
<proteinExistence type="predicted"/>